<comment type="caution">
    <text evidence="3">The sequence shown here is derived from an EMBL/GenBank/DDBJ whole genome shotgun (WGS) entry which is preliminary data.</text>
</comment>
<gene>
    <name evidence="3" type="ORF">OGATHE_001490</name>
</gene>
<reference evidence="3" key="2">
    <citation type="submission" date="2021-01" db="EMBL/GenBank/DDBJ databases">
        <authorList>
            <person name="Schikora-Tamarit M.A."/>
        </authorList>
    </citation>
    <scope>NUCLEOTIDE SEQUENCE</scope>
    <source>
        <strain evidence="3">NCAIM Y.01608</strain>
    </source>
</reference>
<feature type="compositionally biased region" description="Low complexity" evidence="1">
    <location>
        <begin position="137"/>
        <end position="147"/>
    </location>
</feature>
<accession>A0A9P8TFS6</accession>
<dbReference type="EMBL" id="JAEUBD010000146">
    <property type="protein sequence ID" value="KAH3677000.1"/>
    <property type="molecule type" value="Genomic_DNA"/>
</dbReference>
<feature type="domain" description="F5/8 type C" evidence="2">
    <location>
        <begin position="123"/>
        <end position="172"/>
    </location>
</feature>
<proteinExistence type="predicted"/>
<dbReference type="InterPro" id="IPR000421">
    <property type="entry name" value="FA58C"/>
</dbReference>
<dbReference type="Proteomes" id="UP000788993">
    <property type="component" value="Unassembled WGS sequence"/>
</dbReference>
<organism evidence="3 4">
    <name type="scientific">Ogataea polymorpha</name>
    <dbReference type="NCBI Taxonomy" id="460523"/>
    <lineage>
        <taxon>Eukaryota</taxon>
        <taxon>Fungi</taxon>
        <taxon>Dikarya</taxon>
        <taxon>Ascomycota</taxon>
        <taxon>Saccharomycotina</taxon>
        <taxon>Pichiomycetes</taxon>
        <taxon>Pichiales</taxon>
        <taxon>Pichiaceae</taxon>
        <taxon>Ogataea</taxon>
    </lineage>
</organism>
<name>A0A9P8TFS6_9ASCO</name>
<dbReference type="PROSITE" id="PS50022">
    <property type="entry name" value="FA58C_3"/>
    <property type="match status" value="1"/>
</dbReference>
<feature type="compositionally biased region" description="Basic and acidic residues" evidence="1">
    <location>
        <begin position="149"/>
        <end position="163"/>
    </location>
</feature>
<evidence type="ECO:0000259" key="2">
    <source>
        <dbReference type="PROSITE" id="PS50022"/>
    </source>
</evidence>
<evidence type="ECO:0000313" key="3">
    <source>
        <dbReference type="EMBL" id="KAH3677000.1"/>
    </source>
</evidence>
<reference evidence="3" key="1">
    <citation type="journal article" date="2021" name="Open Biol.">
        <title>Shared evolutionary footprints suggest mitochondrial oxidative damage underlies multiple complex I losses in fungi.</title>
        <authorList>
            <person name="Schikora-Tamarit M.A."/>
            <person name="Marcet-Houben M."/>
            <person name="Nosek J."/>
            <person name="Gabaldon T."/>
        </authorList>
    </citation>
    <scope>NUCLEOTIDE SEQUENCE</scope>
    <source>
        <strain evidence="3">NCAIM Y.01608</strain>
    </source>
</reference>
<evidence type="ECO:0000256" key="1">
    <source>
        <dbReference type="SAM" id="MobiDB-lite"/>
    </source>
</evidence>
<feature type="region of interest" description="Disordered" evidence="1">
    <location>
        <begin position="137"/>
        <end position="172"/>
    </location>
</feature>
<keyword evidence="4" id="KW-1185">Reference proteome</keyword>
<dbReference type="AlphaFoldDB" id="A0A9P8TFS6"/>
<sequence length="172" mass="19063">MSGIPKRSIAILSRPIPNAQPMLFFMPDFKRTSFLTIPQPQHSSQLLFHQTSICQEGVVHGNLSCNHLTRSGSLKFNTLAPFSKAAFLASLKTWSTIISIVFFRCIVISFVSKSDMWSCLGFCTASKIGLSSSTIMSSSGSAEISDSTWETKRSPKDSRDHNRPPSNWWNTG</sequence>
<evidence type="ECO:0000313" key="4">
    <source>
        <dbReference type="Proteomes" id="UP000788993"/>
    </source>
</evidence>
<protein>
    <recommendedName>
        <fullName evidence="2">F5/8 type C domain-containing protein</fullName>
    </recommendedName>
</protein>